<evidence type="ECO:0000256" key="3">
    <source>
        <dbReference type="ARBA" id="ARBA00022553"/>
    </source>
</evidence>
<dbReference type="InterPro" id="IPR011712">
    <property type="entry name" value="Sig_transdc_His_kin_sub3_dim/P"/>
</dbReference>
<evidence type="ECO:0000256" key="9">
    <source>
        <dbReference type="SAM" id="Phobius"/>
    </source>
</evidence>
<reference evidence="12" key="1">
    <citation type="journal article" date="2019" name="Int. J. Syst. Evol. Microbiol.">
        <title>The Global Catalogue of Microorganisms (GCM) 10K type strain sequencing project: providing services to taxonomists for standard genome sequencing and annotation.</title>
        <authorList>
            <consortium name="The Broad Institute Genomics Platform"/>
            <consortium name="The Broad Institute Genome Sequencing Center for Infectious Disease"/>
            <person name="Wu L."/>
            <person name="Ma J."/>
        </authorList>
    </citation>
    <scope>NUCLEOTIDE SEQUENCE [LARGE SCALE GENOMIC DNA]</scope>
    <source>
        <strain evidence="12">JCM 19129</strain>
    </source>
</reference>
<dbReference type="GO" id="GO:0016301">
    <property type="term" value="F:kinase activity"/>
    <property type="evidence" value="ECO:0007669"/>
    <property type="project" value="UniProtKB-KW"/>
</dbReference>
<sequence>MDWMPRLSLVGVRRLVPAALVVWLLCLGALLFLPVLVSSDPVAPILWPSTWSPHWWVALAVITAQAATVLLVSRAPAVAIILVALLALPLAIAGSWDSYSLTAVPILVTVYAAVSAAGFFHARLALACCAAAVVTGYAVAGYSDDPGALGLVLGQALGQAVGLVAAPAGIASMVRSRREVHSARKNEQDALIREQEARVESALARERTALARELHDIAAHHMSGMAVMASAIELHVDTAPDQAKEGARAIRDQSRLVLDDLRRLVSLLRESSGAERSVHTVSSIKELVAESPADDVELLVHSDGVAELGHGIGPLGQLVAYRMVQEALSNAAQHAAGASCVVAVDDRASEALVLRVKNAPAPTSGHRTAPGLGLTGMQERAELVGATLIYGATVEGGWEVELRIPREPGVTLHNRPQEAEIA</sequence>
<keyword evidence="3" id="KW-0597">Phosphoprotein</keyword>
<dbReference type="CDD" id="cd16917">
    <property type="entry name" value="HATPase_UhpB-NarQ-NarX-like"/>
    <property type="match status" value="1"/>
</dbReference>
<evidence type="ECO:0000256" key="7">
    <source>
        <dbReference type="ARBA" id="ARBA00022840"/>
    </source>
</evidence>
<keyword evidence="5" id="KW-0547">Nucleotide-binding</keyword>
<feature type="domain" description="Signal transduction histidine kinase subgroup 3 dimerisation and phosphoacceptor" evidence="10">
    <location>
        <begin position="206"/>
        <end position="271"/>
    </location>
</feature>
<gene>
    <name evidence="11" type="ORF">GCM10025790_14230</name>
</gene>
<evidence type="ECO:0000256" key="5">
    <source>
        <dbReference type="ARBA" id="ARBA00022741"/>
    </source>
</evidence>
<evidence type="ECO:0000256" key="1">
    <source>
        <dbReference type="ARBA" id="ARBA00000085"/>
    </source>
</evidence>
<keyword evidence="9" id="KW-1133">Transmembrane helix</keyword>
<keyword evidence="8" id="KW-0902">Two-component regulatory system</keyword>
<feature type="transmembrane region" description="Helical" evidence="9">
    <location>
        <begin position="124"/>
        <end position="142"/>
    </location>
</feature>
<feature type="transmembrane region" description="Helical" evidence="9">
    <location>
        <begin position="77"/>
        <end position="96"/>
    </location>
</feature>
<feature type="transmembrane region" description="Helical" evidence="9">
    <location>
        <begin position="102"/>
        <end position="119"/>
    </location>
</feature>
<evidence type="ECO:0000256" key="8">
    <source>
        <dbReference type="ARBA" id="ARBA00023012"/>
    </source>
</evidence>
<evidence type="ECO:0000313" key="12">
    <source>
        <dbReference type="Proteomes" id="UP001500368"/>
    </source>
</evidence>
<evidence type="ECO:0000259" key="10">
    <source>
        <dbReference type="Pfam" id="PF07730"/>
    </source>
</evidence>
<comment type="catalytic activity">
    <reaction evidence="1">
        <text>ATP + protein L-histidine = ADP + protein N-phospho-L-histidine.</text>
        <dbReference type="EC" id="2.7.13.3"/>
    </reaction>
</comment>
<name>A0ABP9FZD1_9MICC</name>
<evidence type="ECO:0000256" key="6">
    <source>
        <dbReference type="ARBA" id="ARBA00022777"/>
    </source>
</evidence>
<feature type="transmembrane region" description="Helical" evidence="9">
    <location>
        <begin position="55"/>
        <end position="72"/>
    </location>
</feature>
<keyword evidence="7" id="KW-0067">ATP-binding</keyword>
<dbReference type="InterPro" id="IPR036890">
    <property type="entry name" value="HATPase_C_sf"/>
</dbReference>
<keyword evidence="9" id="KW-0812">Transmembrane</keyword>
<evidence type="ECO:0000256" key="4">
    <source>
        <dbReference type="ARBA" id="ARBA00022679"/>
    </source>
</evidence>
<keyword evidence="4" id="KW-0808">Transferase</keyword>
<dbReference type="PANTHER" id="PTHR24421:SF10">
    <property type="entry name" value="NITRATE_NITRITE SENSOR PROTEIN NARQ"/>
    <property type="match status" value="1"/>
</dbReference>
<evidence type="ECO:0000313" key="11">
    <source>
        <dbReference type="EMBL" id="GAA4919472.1"/>
    </source>
</evidence>
<keyword evidence="12" id="KW-1185">Reference proteome</keyword>
<dbReference type="Proteomes" id="UP001500368">
    <property type="component" value="Unassembled WGS sequence"/>
</dbReference>
<dbReference type="Gene3D" id="1.20.5.1930">
    <property type="match status" value="1"/>
</dbReference>
<dbReference type="SUPFAM" id="SSF55874">
    <property type="entry name" value="ATPase domain of HSP90 chaperone/DNA topoisomerase II/histidine kinase"/>
    <property type="match status" value="1"/>
</dbReference>
<dbReference type="InterPro" id="IPR050482">
    <property type="entry name" value="Sensor_HK_TwoCompSys"/>
</dbReference>
<comment type="caution">
    <text evidence="11">The sequence shown here is derived from an EMBL/GenBank/DDBJ whole genome shotgun (WGS) entry which is preliminary data.</text>
</comment>
<feature type="transmembrane region" description="Helical" evidence="9">
    <location>
        <begin position="148"/>
        <end position="174"/>
    </location>
</feature>
<keyword evidence="9" id="KW-0472">Membrane</keyword>
<dbReference type="Pfam" id="PF07730">
    <property type="entry name" value="HisKA_3"/>
    <property type="match status" value="1"/>
</dbReference>
<keyword evidence="6 11" id="KW-0418">Kinase</keyword>
<accession>A0ABP9FZD1</accession>
<dbReference type="PANTHER" id="PTHR24421">
    <property type="entry name" value="NITRATE/NITRITE SENSOR PROTEIN NARX-RELATED"/>
    <property type="match status" value="1"/>
</dbReference>
<evidence type="ECO:0000256" key="2">
    <source>
        <dbReference type="ARBA" id="ARBA00012438"/>
    </source>
</evidence>
<proteinExistence type="predicted"/>
<organism evidence="11 12">
    <name type="scientific">Nesterenkonia rhizosphaerae</name>
    <dbReference type="NCBI Taxonomy" id="1348272"/>
    <lineage>
        <taxon>Bacteria</taxon>
        <taxon>Bacillati</taxon>
        <taxon>Actinomycetota</taxon>
        <taxon>Actinomycetes</taxon>
        <taxon>Micrococcales</taxon>
        <taxon>Micrococcaceae</taxon>
        <taxon>Nesterenkonia</taxon>
    </lineage>
</organism>
<dbReference type="EMBL" id="BAABLW010000007">
    <property type="protein sequence ID" value="GAA4919472.1"/>
    <property type="molecule type" value="Genomic_DNA"/>
</dbReference>
<protein>
    <recommendedName>
        <fullName evidence="2">histidine kinase</fullName>
        <ecNumber evidence="2">2.7.13.3</ecNumber>
    </recommendedName>
</protein>
<dbReference type="Gene3D" id="3.30.565.10">
    <property type="entry name" value="Histidine kinase-like ATPase, C-terminal domain"/>
    <property type="match status" value="1"/>
</dbReference>
<dbReference type="EC" id="2.7.13.3" evidence="2"/>